<dbReference type="InterPro" id="IPR057326">
    <property type="entry name" value="KR_dom"/>
</dbReference>
<proteinExistence type="inferred from homology"/>
<dbReference type="GO" id="GO:0030497">
    <property type="term" value="P:fatty acid elongation"/>
    <property type="evidence" value="ECO:0007669"/>
    <property type="project" value="TreeGrafter"/>
</dbReference>
<keyword evidence="3" id="KW-0560">Oxidoreductase</keyword>
<dbReference type="InterPro" id="IPR036291">
    <property type="entry name" value="NAD(P)-bd_dom_sf"/>
</dbReference>
<keyword evidence="6" id="KW-1185">Reference proteome</keyword>
<evidence type="ECO:0000259" key="4">
    <source>
        <dbReference type="SMART" id="SM00822"/>
    </source>
</evidence>
<dbReference type="Pfam" id="PF13561">
    <property type="entry name" value="adh_short_C2"/>
    <property type="match status" value="1"/>
</dbReference>
<dbReference type="SMART" id="SM00822">
    <property type="entry name" value="PKS_KR"/>
    <property type="match status" value="1"/>
</dbReference>
<accession>A0AA35QUL0</accession>
<evidence type="ECO:0000256" key="3">
    <source>
        <dbReference type="ARBA" id="ARBA00023002"/>
    </source>
</evidence>
<dbReference type="PROSITE" id="PS00061">
    <property type="entry name" value="ADH_SHORT"/>
    <property type="match status" value="1"/>
</dbReference>
<dbReference type="PANTHER" id="PTHR42760:SF40">
    <property type="entry name" value="3-OXOACYL-[ACYL-CARRIER-PROTEIN] REDUCTASE, CHLOROPLASTIC"/>
    <property type="match status" value="1"/>
</dbReference>
<dbReference type="InterPro" id="IPR002347">
    <property type="entry name" value="SDR_fam"/>
</dbReference>
<name>A0AA35QUL0_GEOBA</name>
<reference evidence="5" key="1">
    <citation type="submission" date="2023-03" db="EMBL/GenBank/DDBJ databases">
        <authorList>
            <person name="Steffen K."/>
            <person name="Cardenas P."/>
        </authorList>
    </citation>
    <scope>NUCLEOTIDE SEQUENCE</scope>
</reference>
<dbReference type="GO" id="GO:0016616">
    <property type="term" value="F:oxidoreductase activity, acting on the CH-OH group of donors, NAD or NADP as acceptor"/>
    <property type="evidence" value="ECO:0007669"/>
    <property type="project" value="UniProtKB-ARBA"/>
</dbReference>
<comment type="pathway">
    <text evidence="1">Lipid metabolism; fatty acid biosynthesis.</text>
</comment>
<evidence type="ECO:0000313" key="6">
    <source>
        <dbReference type="Proteomes" id="UP001174909"/>
    </source>
</evidence>
<dbReference type="Gene3D" id="3.40.50.720">
    <property type="entry name" value="NAD(P)-binding Rossmann-like Domain"/>
    <property type="match status" value="1"/>
</dbReference>
<dbReference type="FunFam" id="3.40.50.720:FF:000084">
    <property type="entry name" value="Short-chain dehydrogenase reductase"/>
    <property type="match status" value="1"/>
</dbReference>
<dbReference type="NCBIfam" id="NF005559">
    <property type="entry name" value="PRK07231.1"/>
    <property type="match status" value="1"/>
</dbReference>
<dbReference type="PRINTS" id="PR00080">
    <property type="entry name" value="SDRFAMILY"/>
</dbReference>
<gene>
    <name evidence="5" type="ORF">GBAR_LOCUS995</name>
</gene>
<dbReference type="NCBIfam" id="NF009466">
    <property type="entry name" value="PRK12826.1-2"/>
    <property type="match status" value="1"/>
</dbReference>
<dbReference type="InterPro" id="IPR020904">
    <property type="entry name" value="Sc_DH/Rdtase_CS"/>
</dbReference>
<dbReference type="EMBL" id="CASHTH010000145">
    <property type="protein sequence ID" value="CAI7992433.1"/>
    <property type="molecule type" value="Genomic_DNA"/>
</dbReference>
<dbReference type="AlphaFoldDB" id="A0AA35QUL0"/>
<comment type="caution">
    <text evidence="5">The sequence shown here is derived from an EMBL/GenBank/DDBJ whole genome shotgun (WGS) entry which is preliminary data.</text>
</comment>
<feature type="domain" description="Ketoreductase" evidence="4">
    <location>
        <begin position="6"/>
        <end position="186"/>
    </location>
</feature>
<dbReference type="Proteomes" id="UP001174909">
    <property type="component" value="Unassembled WGS sequence"/>
</dbReference>
<sequence>MRLDGQVAIVTGGGGGIGKATCLAFAKEGADIVIPEVNLANAEAASAEITALGRQCRVIETDVADGNSVRQMVQETLDTFGRIDILVNNAGIFSYTRIDACTEAEWDRMMAVNLKGPFLCSQAVMETMKAQRSGRIINLGSLAGQVGGLVASAPYSASKAGVMCLTKSLARVLGEYGITVNSIAPGVAATEMAKNHPDMTDQIPLGRVADASEIASAILFLASEDGRYVTGATLDVNGGIRMA</sequence>
<dbReference type="PRINTS" id="PR00081">
    <property type="entry name" value="GDHRDH"/>
</dbReference>
<protein>
    <submittedName>
        <fullName evidence="5">3-oxoacyl-[acyl-carrier-protein] reductase FabG</fullName>
    </submittedName>
</protein>
<organism evidence="5 6">
    <name type="scientific">Geodia barretti</name>
    <name type="common">Barrett's horny sponge</name>
    <dbReference type="NCBI Taxonomy" id="519541"/>
    <lineage>
        <taxon>Eukaryota</taxon>
        <taxon>Metazoa</taxon>
        <taxon>Porifera</taxon>
        <taxon>Demospongiae</taxon>
        <taxon>Heteroscleromorpha</taxon>
        <taxon>Tetractinellida</taxon>
        <taxon>Astrophorina</taxon>
        <taxon>Geodiidae</taxon>
        <taxon>Geodia</taxon>
    </lineage>
</organism>
<comment type="similarity">
    <text evidence="2">Belongs to the short-chain dehydrogenases/reductases (SDR) family.</text>
</comment>
<evidence type="ECO:0000313" key="5">
    <source>
        <dbReference type="EMBL" id="CAI7992433.1"/>
    </source>
</evidence>
<evidence type="ECO:0000256" key="2">
    <source>
        <dbReference type="ARBA" id="ARBA00006484"/>
    </source>
</evidence>
<evidence type="ECO:0000256" key="1">
    <source>
        <dbReference type="ARBA" id="ARBA00005194"/>
    </source>
</evidence>
<dbReference type="SUPFAM" id="SSF51735">
    <property type="entry name" value="NAD(P)-binding Rossmann-fold domains"/>
    <property type="match status" value="1"/>
</dbReference>
<dbReference type="PANTHER" id="PTHR42760">
    <property type="entry name" value="SHORT-CHAIN DEHYDROGENASES/REDUCTASES FAMILY MEMBER"/>
    <property type="match status" value="1"/>
</dbReference>